<dbReference type="KEGG" id="vg:23462355"/>
<dbReference type="PANTHER" id="PTHR46586">
    <property type="entry name" value="ANKYRIN REPEAT-CONTAINING PROTEIN"/>
    <property type="match status" value="1"/>
</dbReference>
<organism evidence="1 2">
    <name type="scientific">Pandoravirus inopinatum</name>
    <dbReference type="NCBI Taxonomy" id="1605721"/>
    <lineage>
        <taxon>Viruses</taxon>
        <taxon>Pandoravirus</taxon>
    </lineage>
</organism>
<name>A0A0B5IXF3_9VIRU</name>
<dbReference type="EMBL" id="KP136319">
    <property type="protein sequence ID" value="AJF97438.1"/>
    <property type="molecule type" value="Genomic_DNA"/>
</dbReference>
<evidence type="ECO:0000313" key="2">
    <source>
        <dbReference type="Proteomes" id="UP000202511"/>
    </source>
</evidence>
<dbReference type="GeneID" id="23462355"/>
<accession>A0A0B5IXF3</accession>
<sequence length="447" mass="49093">MRKKERHLFIDEPTTDNKHLMTTTFEALPEELVARILAAVPCIVRARNCALVCSTWHRLVGDQAAMGRPCVAAGWHLRCTKEVGVHYYHTTLIDNAAAAGHVHCLNYADERQLEPTLSVACLLAAFYGHADALRWLTACGRPYVRNADSCDMSLSEAAIRGGNVACLDHVLSLGIALDRDRACAIAVAAGHVAMLAHLRAKGCAWTDDICRQAADHGSVECLAYAHRSGLSLDSCGVHHAIRWHRNDVVKYLWAHKHPPTIRCMNVAAQKGNLECLAYAHKSGIGLDACDWERVMQRDNAHIIRYACAHGWTSTALLATAAVRAGRMEMVQCLVEHGCRPNANTLAAAAKSRSIRMVQYLVGIGCPWDERVCAMAVQAVDVVMLRYAHSNGCPWNIGECRSLLSRIRPRERGRPALARYLDAHSTCTGGQCTRRQVRPMAPSTDLTG</sequence>
<dbReference type="InterPro" id="IPR052050">
    <property type="entry name" value="SecEffector_AnkRepeat"/>
</dbReference>
<dbReference type="InterPro" id="IPR036770">
    <property type="entry name" value="Ankyrin_rpt-contain_sf"/>
</dbReference>
<dbReference type="SUPFAM" id="SSF140860">
    <property type="entry name" value="Pseudo ankyrin repeat-like"/>
    <property type="match status" value="1"/>
</dbReference>
<dbReference type="Gene3D" id="1.25.40.20">
    <property type="entry name" value="Ankyrin repeat-containing domain"/>
    <property type="match status" value="1"/>
</dbReference>
<dbReference type="RefSeq" id="YP_009119673.1">
    <property type="nucleotide sequence ID" value="NC_026440.1"/>
</dbReference>
<dbReference type="Gene3D" id="1.20.1280.50">
    <property type="match status" value="1"/>
</dbReference>
<reference evidence="1 2" key="1">
    <citation type="journal article" date="2015" name="Parasitol. Res.">
        <title>Viruses in close associations with free-living amoebae.</title>
        <authorList>
            <person name="Scheid P."/>
        </authorList>
    </citation>
    <scope>NUCLEOTIDE SEQUENCE [LARGE SCALE GENOMIC DNA]</scope>
    <source>
        <strain evidence="1">KlaHel</strain>
    </source>
</reference>
<dbReference type="Proteomes" id="UP000202511">
    <property type="component" value="Segment"/>
</dbReference>
<proteinExistence type="predicted"/>
<evidence type="ECO:0000313" key="1">
    <source>
        <dbReference type="EMBL" id="AJF97438.1"/>
    </source>
</evidence>
<dbReference type="PANTHER" id="PTHR46586:SF3">
    <property type="entry name" value="ANKYRIN REPEAT-CONTAINING PROTEIN"/>
    <property type="match status" value="1"/>
</dbReference>
<dbReference type="SUPFAM" id="SSF48403">
    <property type="entry name" value="Ankyrin repeat"/>
    <property type="match status" value="1"/>
</dbReference>
<dbReference type="SUPFAM" id="SSF81383">
    <property type="entry name" value="F-box domain"/>
    <property type="match status" value="1"/>
</dbReference>
<dbReference type="InterPro" id="IPR036047">
    <property type="entry name" value="F-box-like_dom_sf"/>
</dbReference>
<protein>
    <submittedName>
        <fullName evidence="1">Ankyrin repeat protein</fullName>
    </submittedName>
</protein>